<sequence length="334" mass="37031">MNIRDLEYVLAIAKHGQFSQAAIACNVSQPAMSNQIKKLEQELGADLFLRLNNEVRPTACGARIVEIAGRILNDAQKIRDTATEFRDPEAVPLNIGLTPTLAPYLTKYFSELFGAVFPRMRVTLIEDLPQNMLQMVEDHTLDMALVAKNNNGAALDFTSMWSEPLFLAVREGHPLCTLTSIAPEDVPAHDFIRLPHSFGYELEDRLPKQDSSTRIGKRFDLTALRFETICRHICHSDDCTIVSALAAEQFKRDNWPLCFIPFDAPGHLRDLGAATRPNCPRKPMLASIGTYILEQPPKGVIPTFQPDYSSGNASGSTKTAQPSNLPLEIAISDN</sequence>
<dbReference type="PANTHER" id="PTHR30346">
    <property type="entry name" value="TRANSCRIPTIONAL DUAL REGULATOR HCAR-RELATED"/>
    <property type="match status" value="1"/>
</dbReference>
<dbReference type="PROSITE" id="PS51257">
    <property type="entry name" value="PROKAR_LIPOPROTEIN"/>
    <property type="match status" value="1"/>
</dbReference>
<keyword evidence="5" id="KW-0804">Transcription</keyword>
<keyword evidence="8" id="KW-1185">Reference proteome</keyword>
<evidence type="ECO:0000256" key="1">
    <source>
        <dbReference type="ARBA" id="ARBA00009437"/>
    </source>
</evidence>
<dbReference type="PANTHER" id="PTHR30346:SF26">
    <property type="entry name" value="HYDROGEN PEROXIDE-INDUCIBLE GENES ACTIVATOR"/>
    <property type="match status" value="1"/>
</dbReference>
<keyword evidence="4" id="KW-0010">Activator</keyword>
<evidence type="ECO:0000259" key="6">
    <source>
        <dbReference type="PROSITE" id="PS50931"/>
    </source>
</evidence>
<dbReference type="PRINTS" id="PR00039">
    <property type="entry name" value="HTHLYSR"/>
</dbReference>
<comment type="caution">
    <text evidence="7">The sequence shown here is derived from an EMBL/GenBank/DDBJ whole genome shotgun (WGS) entry which is preliminary data.</text>
</comment>
<keyword evidence="3" id="KW-0238">DNA-binding</keyword>
<dbReference type="InterPro" id="IPR005119">
    <property type="entry name" value="LysR_subst-bd"/>
</dbReference>
<dbReference type="Pfam" id="PF03466">
    <property type="entry name" value="LysR_substrate"/>
    <property type="match status" value="1"/>
</dbReference>
<feature type="domain" description="HTH lysR-type" evidence="6">
    <location>
        <begin position="1"/>
        <end position="58"/>
    </location>
</feature>
<dbReference type="InterPro" id="IPR036388">
    <property type="entry name" value="WH-like_DNA-bd_sf"/>
</dbReference>
<gene>
    <name evidence="7" type="ORF">HW561_10840</name>
</gene>
<dbReference type="Gene3D" id="1.10.10.10">
    <property type="entry name" value="Winged helix-like DNA-binding domain superfamily/Winged helix DNA-binding domain"/>
    <property type="match status" value="1"/>
</dbReference>
<dbReference type="Gene3D" id="3.40.190.10">
    <property type="entry name" value="Periplasmic binding protein-like II"/>
    <property type="match status" value="2"/>
</dbReference>
<dbReference type="InterPro" id="IPR000847">
    <property type="entry name" value="LysR_HTH_N"/>
</dbReference>
<dbReference type="SUPFAM" id="SSF53850">
    <property type="entry name" value="Periplasmic binding protein-like II"/>
    <property type="match status" value="1"/>
</dbReference>
<keyword evidence="2" id="KW-0805">Transcription regulation</keyword>
<dbReference type="RefSeq" id="WP_176864588.1">
    <property type="nucleotide sequence ID" value="NZ_JABXWT010000004.1"/>
</dbReference>
<evidence type="ECO:0000256" key="3">
    <source>
        <dbReference type="ARBA" id="ARBA00023125"/>
    </source>
</evidence>
<organism evidence="7 8">
    <name type="scientific">Ruegeria haliotis</name>
    <dbReference type="NCBI Taxonomy" id="2747601"/>
    <lineage>
        <taxon>Bacteria</taxon>
        <taxon>Pseudomonadati</taxon>
        <taxon>Pseudomonadota</taxon>
        <taxon>Alphaproteobacteria</taxon>
        <taxon>Rhodobacterales</taxon>
        <taxon>Roseobacteraceae</taxon>
        <taxon>Ruegeria</taxon>
    </lineage>
</organism>
<evidence type="ECO:0000313" key="7">
    <source>
        <dbReference type="EMBL" id="NVO56285.1"/>
    </source>
</evidence>
<evidence type="ECO:0000256" key="4">
    <source>
        <dbReference type="ARBA" id="ARBA00023159"/>
    </source>
</evidence>
<dbReference type="EMBL" id="JABXWT010000004">
    <property type="protein sequence ID" value="NVO56285.1"/>
    <property type="molecule type" value="Genomic_DNA"/>
</dbReference>
<dbReference type="InterPro" id="IPR036390">
    <property type="entry name" value="WH_DNA-bd_sf"/>
</dbReference>
<evidence type="ECO:0000256" key="2">
    <source>
        <dbReference type="ARBA" id="ARBA00023015"/>
    </source>
</evidence>
<dbReference type="Proteomes" id="UP000630805">
    <property type="component" value="Unassembled WGS sequence"/>
</dbReference>
<dbReference type="PROSITE" id="PS50931">
    <property type="entry name" value="HTH_LYSR"/>
    <property type="match status" value="1"/>
</dbReference>
<comment type="similarity">
    <text evidence="1">Belongs to the LysR transcriptional regulatory family.</text>
</comment>
<reference evidence="7 8" key="1">
    <citation type="submission" date="2020-06" db="EMBL/GenBank/DDBJ databases">
        <authorList>
            <person name="Cao W.R."/>
        </authorList>
    </citation>
    <scope>NUCLEOTIDE SEQUENCE [LARGE SCALE GENOMIC DNA]</scope>
    <source>
        <strain evidence="7 8">B1Z28</strain>
    </source>
</reference>
<name>A0ABX2PRB5_9RHOB</name>
<protein>
    <submittedName>
        <fullName evidence="7">LysR family transcriptional regulator</fullName>
    </submittedName>
</protein>
<dbReference type="Pfam" id="PF00126">
    <property type="entry name" value="HTH_1"/>
    <property type="match status" value="1"/>
</dbReference>
<proteinExistence type="inferred from homology"/>
<dbReference type="SUPFAM" id="SSF46785">
    <property type="entry name" value="Winged helix' DNA-binding domain"/>
    <property type="match status" value="1"/>
</dbReference>
<evidence type="ECO:0000313" key="8">
    <source>
        <dbReference type="Proteomes" id="UP000630805"/>
    </source>
</evidence>
<accession>A0ABX2PRB5</accession>
<evidence type="ECO:0000256" key="5">
    <source>
        <dbReference type="ARBA" id="ARBA00023163"/>
    </source>
</evidence>